<dbReference type="SUPFAM" id="SSF63491">
    <property type="entry name" value="BAG domain"/>
    <property type="match status" value="1"/>
</dbReference>
<sequence length="167" mass="18255">MRKNAKMEKAAKSVSEISLEVDRLTSQVSALESLISKRRKNAIAVADGELKLQRKIQVQRVQKCVETLDMLKMKTQRPQAMEARGGQMGKTATDHPPAAHSIAAAATPAAAVDICHHRDHPVGDIRFQAANDSGVFRPSVDSIPPASASEFAAANPNHPEFNWEFFE</sequence>
<comment type="caution">
    <text evidence="2">The sequence shown here is derived from an EMBL/GenBank/DDBJ whole genome shotgun (WGS) entry which is preliminary data.</text>
</comment>
<evidence type="ECO:0000256" key="1">
    <source>
        <dbReference type="SAM" id="MobiDB-lite"/>
    </source>
</evidence>
<dbReference type="EMBL" id="BSYO01000034">
    <property type="protein sequence ID" value="GMH28148.1"/>
    <property type="molecule type" value="Genomic_DNA"/>
</dbReference>
<dbReference type="GO" id="GO:0000774">
    <property type="term" value="F:adenyl-nucleotide exchange factor activity"/>
    <property type="evidence" value="ECO:0007669"/>
    <property type="project" value="TreeGrafter"/>
</dbReference>
<reference evidence="2" key="1">
    <citation type="submission" date="2023-05" db="EMBL/GenBank/DDBJ databases">
        <title>Nepenthes gracilis genome sequencing.</title>
        <authorList>
            <person name="Fukushima K."/>
        </authorList>
    </citation>
    <scope>NUCLEOTIDE SEQUENCE</scope>
    <source>
        <strain evidence="2">SING2019-196</strain>
    </source>
</reference>
<gene>
    <name evidence="2" type="ORF">Nepgr_029991</name>
</gene>
<dbReference type="GO" id="GO:0051087">
    <property type="term" value="F:protein-folding chaperone binding"/>
    <property type="evidence" value="ECO:0007669"/>
    <property type="project" value="InterPro"/>
</dbReference>
<evidence type="ECO:0000313" key="2">
    <source>
        <dbReference type="EMBL" id="GMH28148.1"/>
    </source>
</evidence>
<dbReference type="Gene3D" id="1.20.58.120">
    <property type="entry name" value="BAG domain"/>
    <property type="match status" value="2"/>
</dbReference>
<evidence type="ECO:0000313" key="3">
    <source>
        <dbReference type="Proteomes" id="UP001279734"/>
    </source>
</evidence>
<dbReference type="InterPro" id="IPR036533">
    <property type="entry name" value="BAG_dom_sf"/>
</dbReference>
<organism evidence="2 3">
    <name type="scientific">Nepenthes gracilis</name>
    <name type="common">Slender pitcher plant</name>
    <dbReference type="NCBI Taxonomy" id="150966"/>
    <lineage>
        <taxon>Eukaryota</taxon>
        <taxon>Viridiplantae</taxon>
        <taxon>Streptophyta</taxon>
        <taxon>Embryophyta</taxon>
        <taxon>Tracheophyta</taxon>
        <taxon>Spermatophyta</taxon>
        <taxon>Magnoliopsida</taxon>
        <taxon>eudicotyledons</taxon>
        <taxon>Gunneridae</taxon>
        <taxon>Pentapetalae</taxon>
        <taxon>Caryophyllales</taxon>
        <taxon>Nepenthaceae</taxon>
        <taxon>Nepenthes</taxon>
    </lineage>
</organism>
<dbReference type="PANTHER" id="PTHR12329">
    <property type="entry name" value="BCL2-ASSOCIATED ATHANOGENE"/>
    <property type="match status" value="1"/>
</dbReference>
<feature type="region of interest" description="Disordered" evidence="1">
    <location>
        <begin position="75"/>
        <end position="96"/>
    </location>
</feature>
<keyword evidence="3" id="KW-1185">Reference proteome</keyword>
<dbReference type="GO" id="GO:0005737">
    <property type="term" value="C:cytoplasm"/>
    <property type="evidence" value="ECO:0007669"/>
    <property type="project" value="TreeGrafter"/>
</dbReference>
<name>A0AAD3TFJ7_NEPGR</name>
<protein>
    <submittedName>
        <fullName evidence="2">Uncharacterized protein</fullName>
    </submittedName>
</protein>
<dbReference type="PANTHER" id="PTHR12329:SF11">
    <property type="entry name" value="BAG FAMILY MOLECULAR CHAPERONE REGULATOR 1"/>
    <property type="match status" value="1"/>
</dbReference>
<dbReference type="GO" id="GO:0050821">
    <property type="term" value="P:protein stabilization"/>
    <property type="evidence" value="ECO:0007669"/>
    <property type="project" value="TreeGrafter"/>
</dbReference>
<dbReference type="InterPro" id="IPR039773">
    <property type="entry name" value="BAG_chaperone_regulator"/>
</dbReference>
<dbReference type="Proteomes" id="UP001279734">
    <property type="component" value="Unassembled WGS sequence"/>
</dbReference>
<proteinExistence type="predicted"/>
<dbReference type="AlphaFoldDB" id="A0AAD3TFJ7"/>
<accession>A0AAD3TFJ7</accession>